<gene>
    <name evidence="2" type="ORF">ABU614_14795</name>
</gene>
<reference evidence="2" key="1">
    <citation type="submission" date="2024-06" db="EMBL/GenBank/DDBJ databases">
        <authorList>
            <person name="Li S."/>
        </authorList>
    </citation>
    <scope>NUCLEOTIDE SEQUENCE</scope>
    <source>
        <strain evidence="2">SR10</strain>
    </source>
</reference>
<organism evidence="2">
    <name type="scientific">Lysobacter firmicutimachus</name>
    <dbReference type="NCBI Taxonomy" id="1792846"/>
    <lineage>
        <taxon>Bacteria</taxon>
        <taxon>Pseudomonadati</taxon>
        <taxon>Pseudomonadota</taxon>
        <taxon>Gammaproteobacteria</taxon>
        <taxon>Lysobacterales</taxon>
        <taxon>Lysobacteraceae</taxon>
        <taxon>Lysobacter</taxon>
    </lineage>
</organism>
<dbReference type="EMBL" id="CP159925">
    <property type="protein sequence ID" value="XCO73652.1"/>
    <property type="molecule type" value="Genomic_DNA"/>
</dbReference>
<dbReference type="Pfam" id="PF12680">
    <property type="entry name" value="SnoaL_2"/>
    <property type="match status" value="1"/>
</dbReference>
<protein>
    <submittedName>
        <fullName evidence="2">Nuclear transport factor 2 family protein</fullName>
    </submittedName>
</protein>
<proteinExistence type="predicted"/>
<evidence type="ECO:0000313" key="2">
    <source>
        <dbReference type="EMBL" id="XCO73652.1"/>
    </source>
</evidence>
<feature type="domain" description="SnoaL-like" evidence="1">
    <location>
        <begin position="10"/>
        <end position="123"/>
    </location>
</feature>
<dbReference type="InterPro" id="IPR032710">
    <property type="entry name" value="NTF2-like_dom_sf"/>
</dbReference>
<dbReference type="Gene3D" id="3.10.450.50">
    <property type="match status" value="1"/>
</dbReference>
<evidence type="ECO:0000259" key="1">
    <source>
        <dbReference type="Pfam" id="PF12680"/>
    </source>
</evidence>
<dbReference type="AlphaFoldDB" id="A0AAU8MMZ2"/>
<sequence>MDAAQARALIERYIAAYNAFDIDGMLATLAPQLRFENWSGGQLTAEADGIEAFRVLAEQGAQLFAQREQRVLDLRLDSARAEADISYRGRLALDLPGGPPAGTVLELQGTSEFGFADGRIARIVDRS</sequence>
<dbReference type="RefSeq" id="WP_363796546.1">
    <property type="nucleotide sequence ID" value="NZ_CP159925.1"/>
</dbReference>
<name>A0AAU8MMZ2_9GAMM</name>
<dbReference type="InterPro" id="IPR037401">
    <property type="entry name" value="SnoaL-like"/>
</dbReference>
<dbReference type="SUPFAM" id="SSF54427">
    <property type="entry name" value="NTF2-like"/>
    <property type="match status" value="1"/>
</dbReference>
<accession>A0AAU8MMZ2</accession>